<evidence type="ECO:0000256" key="2">
    <source>
        <dbReference type="ARBA" id="ARBA00023157"/>
    </source>
</evidence>
<dbReference type="InterPro" id="IPR042235">
    <property type="entry name" value="ZP-C_dom"/>
</dbReference>
<reference evidence="5" key="3">
    <citation type="submission" date="2025-09" db="UniProtKB">
        <authorList>
            <consortium name="Ensembl"/>
        </authorList>
    </citation>
    <scope>IDENTIFICATION</scope>
</reference>
<keyword evidence="3" id="KW-0472">Membrane</keyword>
<evidence type="ECO:0000259" key="4">
    <source>
        <dbReference type="PROSITE" id="PS51034"/>
    </source>
</evidence>
<dbReference type="Pfam" id="PF23344">
    <property type="entry name" value="ZP-N"/>
    <property type="match status" value="1"/>
</dbReference>
<dbReference type="GeneTree" id="ENSGT00940000166045"/>
<keyword evidence="2" id="KW-1015">Disulfide bond</keyword>
<dbReference type="PROSITE" id="PS51034">
    <property type="entry name" value="ZP_2"/>
    <property type="match status" value="1"/>
</dbReference>
<feature type="domain" description="ZP" evidence="4">
    <location>
        <begin position="55"/>
        <end position="338"/>
    </location>
</feature>
<protein>
    <recommendedName>
        <fullName evidence="4">ZP domain-containing protein</fullName>
    </recommendedName>
</protein>
<gene>
    <name evidence="5" type="primary">LOC114784317</name>
</gene>
<dbReference type="AlphaFoldDB" id="A0AAY4ALL3"/>
<dbReference type="InterPro" id="IPR055355">
    <property type="entry name" value="ZP-C"/>
</dbReference>
<evidence type="ECO:0000313" key="6">
    <source>
        <dbReference type="Proteomes" id="UP000694580"/>
    </source>
</evidence>
<organism evidence="5 6">
    <name type="scientific">Denticeps clupeoides</name>
    <name type="common">denticle herring</name>
    <dbReference type="NCBI Taxonomy" id="299321"/>
    <lineage>
        <taxon>Eukaryota</taxon>
        <taxon>Metazoa</taxon>
        <taxon>Chordata</taxon>
        <taxon>Craniata</taxon>
        <taxon>Vertebrata</taxon>
        <taxon>Euteleostomi</taxon>
        <taxon>Actinopterygii</taxon>
        <taxon>Neopterygii</taxon>
        <taxon>Teleostei</taxon>
        <taxon>Clupei</taxon>
        <taxon>Clupeiformes</taxon>
        <taxon>Denticipitoidei</taxon>
        <taxon>Denticipitidae</taxon>
        <taxon>Denticeps</taxon>
    </lineage>
</organism>
<name>A0AAY4ALL3_9TELE</name>
<dbReference type="InterPro" id="IPR001507">
    <property type="entry name" value="ZP_dom"/>
</dbReference>
<dbReference type="Ensembl" id="ENSDCDT00010008667.1">
    <property type="protein sequence ID" value="ENSDCDP00010008241.1"/>
    <property type="gene ID" value="ENSDCDG00010003735.1"/>
</dbReference>
<dbReference type="SMART" id="SM00241">
    <property type="entry name" value="ZP"/>
    <property type="match status" value="1"/>
</dbReference>
<reference evidence="5 6" key="1">
    <citation type="submission" date="2020-06" db="EMBL/GenBank/DDBJ databases">
        <authorList>
            <consortium name="Wellcome Sanger Institute Data Sharing"/>
        </authorList>
    </citation>
    <scope>NUCLEOTIDE SEQUENCE [LARGE SCALE GENOMIC DNA]</scope>
</reference>
<evidence type="ECO:0000313" key="5">
    <source>
        <dbReference type="Ensembl" id="ENSDCDP00010008241.1"/>
    </source>
</evidence>
<keyword evidence="6" id="KW-1185">Reference proteome</keyword>
<keyword evidence="3" id="KW-0812">Transmembrane</keyword>
<dbReference type="Pfam" id="PF00100">
    <property type="entry name" value="Zona_pellucida"/>
    <property type="match status" value="1"/>
</dbReference>
<proteinExistence type="predicted"/>
<reference evidence="5" key="2">
    <citation type="submission" date="2025-08" db="UniProtKB">
        <authorList>
            <consortium name="Ensembl"/>
        </authorList>
    </citation>
    <scope>IDENTIFICATION</scope>
</reference>
<dbReference type="InterPro" id="IPR055356">
    <property type="entry name" value="ZP-N"/>
</dbReference>
<dbReference type="PANTHER" id="PTHR14002:SF14">
    <property type="entry name" value="SI:DKEY-103G5.3"/>
    <property type="match status" value="1"/>
</dbReference>
<keyword evidence="3" id="KW-1133">Transmembrane helix</keyword>
<evidence type="ECO:0000256" key="1">
    <source>
        <dbReference type="ARBA" id="ARBA00022729"/>
    </source>
</evidence>
<accession>A0AAY4ALL3</accession>
<feature type="transmembrane region" description="Helical" evidence="3">
    <location>
        <begin position="393"/>
        <end position="415"/>
    </location>
</feature>
<evidence type="ECO:0000256" key="3">
    <source>
        <dbReference type="SAM" id="Phobius"/>
    </source>
</evidence>
<dbReference type="Proteomes" id="UP000694580">
    <property type="component" value="Chromosome 2"/>
</dbReference>
<dbReference type="PANTHER" id="PTHR14002">
    <property type="entry name" value="ENDOGLIN/TGF-BETA RECEPTOR TYPE III"/>
    <property type="match status" value="1"/>
</dbReference>
<keyword evidence="1" id="KW-0732">Signal</keyword>
<dbReference type="Gene3D" id="2.60.40.4100">
    <property type="entry name" value="Zona pellucida, ZP-C domain"/>
    <property type="match status" value="1"/>
</dbReference>
<sequence>MSYCEVHEQVVLSLDSRMIFLWLGMLLGYMQVVDSLYNCSSLYSRTPDNSDLRVDCGTNLINLAVNLCTAQWAGFDPSGLALNGKHNVSQCQGTIDTTVDPPVIRYQLPVNNSQDNPCRQSLQIVDEMPSQNGPLNQFSGVQSVIITSYIDTPCSSDGVISYSTDLYYHFSCRYPLEYLLNSTKIVVSSVSVATSDNNGTFIDSLQMSVFNDTNFSYPIQVPEAGIQLRTQVYVEVKAINLTGNFHVLLDHCFATPSPFNSTNSEQHDFFIGCITTPRASVIQNGASVSSRFSFEAFRFVQHRNQDKSSIYLHCIVRLCEPSKCLQLLNSCNTTNSGLGRRRRSLEPFGSESKDSATVSAGPMYTKAVDSTPTGSAYSGDEHQNSGQVNMTELVVGVIFALAGAVLVVLGGWFAMKRIFWACGRSQPLA</sequence>